<dbReference type="SMART" id="SM00235">
    <property type="entry name" value="ZnMc"/>
    <property type="match status" value="1"/>
</dbReference>
<dbReference type="PANTHER" id="PTHR10127:SF873">
    <property type="entry name" value="METALLOENDOPEPTIDASE"/>
    <property type="match status" value="1"/>
</dbReference>
<comment type="cofactor">
    <cofactor evidence="5 6">
        <name>Zn(2+)</name>
        <dbReference type="ChEBI" id="CHEBI:29105"/>
    </cofactor>
    <text evidence="5 6">Binds 1 zinc ion per subunit.</text>
</comment>
<dbReference type="InterPro" id="IPR006026">
    <property type="entry name" value="Peptidase_Metallo"/>
</dbReference>
<dbReference type="Proteomes" id="UP000594262">
    <property type="component" value="Unplaced"/>
</dbReference>
<dbReference type="EC" id="3.4.24.-" evidence="6"/>
<dbReference type="InterPro" id="IPR001506">
    <property type="entry name" value="Peptidase_M12A"/>
</dbReference>
<feature type="binding site" evidence="5">
    <location>
        <position position="174"/>
    </location>
    <ligand>
        <name>Zn(2+)</name>
        <dbReference type="ChEBI" id="CHEBI:29105"/>
        <note>catalytic</note>
    </ligand>
</feature>
<dbReference type="InterPro" id="IPR034035">
    <property type="entry name" value="Astacin-like_dom"/>
</dbReference>
<dbReference type="PRINTS" id="PR00480">
    <property type="entry name" value="ASTACIN"/>
</dbReference>
<dbReference type="SMART" id="SM00254">
    <property type="entry name" value="ShKT"/>
    <property type="match status" value="2"/>
</dbReference>
<feature type="domain" description="ShKT" evidence="8">
    <location>
        <begin position="296"/>
        <end position="331"/>
    </location>
</feature>
<evidence type="ECO:0000256" key="4">
    <source>
        <dbReference type="PROSITE-ProRule" id="PRU01005"/>
    </source>
</evidence>
<dbReference type="InterPro" id="IPR024079">
    <property type="entry name" value="MetalloPept_cat_dom_sf"/>
</dbReference>
<evidence type="ECO:0000313" key="10">
    <source>
        <dbReference type="EnsemblMetazoa" id="CLYHEMP016212.1"/>
    </source>
</evidence>
<feature type="compositionally biased region" description="Pro residues" evidence="7">
    <location>
        <begin position="339"/>
        <end position="362"/>
    </location>
</feature>
<evidence type="ECO:0000256" key="7">
    <source>
        <dbReference type="SAM" id="MobiDB-lite"/>
    </source>
</evidence>
<dbReference type="GO" id="GO:0006508">
    <property type="term" value="P:proteolysis"/>
    <property type="evidence" value="ECO:0007669"/>
    <property type="project" value="UniProtKB-KW"/>
</dbReference>
<protein>
    <recommendedName>
        <fullName evidence="6">Metalloendopeptidase</fullName>
        <ecNumber evidence="6">3.4.24.-</ecNumber>
    </recommendedName>
</protein>
<dbReference type="SUPFAM" id="SSF55486">
    <property type="entry name" value="Metalloproteases ('zincins'), catalytic domain"/>
    <property type="match status" value="1"/>
</dbReference>
<keyword evidence="5 6" id="KW-0862">Zinc</keyword>
<organism evidence="10 11">
    <name type="scientific">Clytia hemisphaerica</name>
    <dbReference type="NCBI Taxonomy" id="252671"/>
    <lineage>
        <taxon>Eukaryota</taxon>
        <taxon>Metazoa</taxon>
        <taxon>Cnidaria</taxon>
        <taxon>Hydrozoa</taxon>
        <taxon>Hydroidolina</taxon>
        <taxon>Leptothecata</taxon>
        <taxon>Obeliida</taxon>
        <taxon>Clytiidae</taxon>
        <taxon>Clytia</taxon>
    </lineage>
</organism>
<keyword evidence="5 6" id="KW-0482">Metalloprotease</keyword>
<feature type="active site" evidence="5">
    <location>
        <position position="175"/>
    </location>
</feature>
<keyword evidence="3 5" id="KW-0378">Hydrolase</keyword>
<evidence type="ECO:0000256" key="5">
    <source>
        <dbReference type="PROSITE-ProRule" id="PRU01211"/>
    </source>
</evidence>
<keyword evidence="2 5" id="KW-0645">Protease</keyword>
<evidence type="ECO:0000256" key="3">
    <source>
        <dbReference type="ARBA" id="ARBA00022801"/>
    </source>
</evidence>
<keyword evidence="5 6" id="KW-0479">Metal-binding</keyword>
<comment type="function">
    <text evidence="1">Metalloprotease.</text>
</comment>
<reference evidence="10" key="1">
    <citation type="submission" date="2021-01" db="UniProtKB">
        <authorList>
            <consortium name="EnsemblMetazoa"/>
        </authorList>
    </citation>
    <scope>IDENTIFICATION</scope>
</reference>
<evidence type="ECO:0000313" key="11">
    <source>
        <dbReference type="Proteomes" id="UP000594262"/>
    </source>
</evidence>
<dbReference type="PROSITE" id="PS51864">
    <property type="entry name" value="ASTACIN"/>
    <property type="match status" value="1"/>
</dbReference>
<evidence type="ECO:0000256" key="6">
    <source>
        <dbReference type="RuleBase" id="RU361183"/>
    </source>
</evidence>
<evidence type="ECO:0000259" key="9">
    <source>
        <dbReference type="PROSITE" id="PS51864"/>
    </source>
</evidence>
<dbReference type="EnsemblMetazoa" id="CLYHEMT016212.1">
    <property type="protein sequence ID" value="CLYHEMP016212.1"/>
    <property type="gene ID" value="CLYHEMG016212"/>
</dbReference>
<keyword evidence="11" id="KW-1185">Reference proteome</keyword>
<dbReference type="GO" id="GO:0008270">
    <property type="term" value="F:zinc ion binding"/>
    <property type="evidence" value="ECO:0007669"/>
    <property type="project" value="UniProtKB-UniRule"/>
</dbReference>
<dbReference type="InterPro" id="IPR003582">
    <property type="entry name" value="ShKT_dom"/>
</dbReference>
<dbReference type="GO" id="GO:0004222">
    <property type="term" value="F:metalloendopeptidase activity"/>
    <property type="evidence" value="ECO:0007669"/>
    <property type="project" value="UniProtKB-UniRule"/>
</dbReference>
<name>A0A7M6DMH3_9CNID</name>
<dbReference type="CDD" id="cd04280">
    <property type="entry name" value="ZnMc_astacin_like"/>
    <property type="match status" value="1"/>
</dbReference>
<dbReference type="Gene3D" id="1.10.10.1940">
    <property type="match status" value="1"/>
</dbReference>
<dbReference type="Pfam" id="PF01400">
    <property type="entry name" value="Astacin"/>
    <property type="match status" value="1"/>
</dbReference>
<dbReference type="Gene3D" id="3.40.390.10">
    <property type="entry name" value="Collagenase (Catalytic Domain)"/>
    <property type="match status" value="1"/>
</dbReference>
<feature type="domain" description="Peptidase M12A" evidence="9">
    <location>
        <begin position="82"/>
        <end position="280"/>
    </location>
</feature>
<proteinExistence type="predicted"/>
<dbReference type="PROSITE" id="PS51670">
    <property type="entry name" value="SHKT"/>
    <property type="match status" value="1"/>
</dbReference>
<evidence type="ECO:0000256" key="2">
    <source>
        <dbReference type="ARBA" id="ARBA00022670"/>
    </source>
</evidence>
<dbReference type="AlphaFoldDB" id="A0A7M6DMH3"/>
<accession>A0A7M6DMH3</accession>
<dbReference type="Pfam" id="PF01549">
    <property type="entry name" value="ShK"/>
    <property type="match status" value="2"/>
</dbReference>
<dbReference type="OrthoDB" id="6019855at2759"/>
<feature type="binding site" evidence="5">
    <location>
        <position position="184"/>
    </location>
    <ligand>
        <name>Zn(2+)</name>
        <dbReference type="ChEBI" id="CHEBI:29105"/>
        <note>catalytic</note>
    </ligand>
</feature>
<evidence type="ECO:0000259" key="8">
    <source>
        <dbReference type="PROSITE" id="PS51670"/>
    </source>
</evidence>
<feature type="binding site" evidence="5">
    <location>
        <position position="178"/>
    </location>
    <ligand>
        <name>Zn(2+)</name>
        <dbReference type="ChEBI" id="CHEBI:29105"/>
        <note>catalytic</note>
    </ligand>
</feature>
<sequence>STHRFCIKGPAKCHSKSFKHFCIKAEVEKSIMKLGTLLLATCLAFASGAWVPEMENEGLYEGDMILDPDQQKEVEDGTFTFSSTGNRNKLWPNAVVPYSLTSDLARDGKFMREFQHSIDQYHKYTCIRFKRRSNERAYIGFYMGGGCSSPVGYTGGRNRVSLSKGCHWRSTIMHEIGHSLGFHHEQSRPDRDNHVTILFHNVARGTEHNFKKQSYSTTDSKGTPYDYRSMMHYSWDAFGSGKMTIQTKDPSMQYEIGIGQGDRGFSDIDIKQLNLLYGCSQSNERLPPYTAPSKDCHDLRGCASQVHEGNCQSSSWQTYLRKHCRKSCGFCKVTGGPNTPKPWTPEPDTPRPNTPKPWTPKPDTPRPGNCYDRVVDCHKLGRHQCNSSSSAWRNYMRRSCRRYCNFC</sequence>
<feature type="region of interest" description="Disordered" evidence="7">
    <location>
        <begin position="339"/>
        <end position="367"/>
    </location>
</feature>
<evidence type="ECO:0000256" key="1">
    <source>
        <dbReference type="ARBA" id="ARBA00002657"/>
    </source>
</evidence>
<comment type="caution">
    <text evidence="4">Lacks conserved residue(s) required for the propagation of feature annotation.</text>
</comment>
<dbReference type="PANTHER" id="PTHR10127">
    <property type="entry name" value="DISCOIDIN, CUB, EGF, LAMININ , AND ZINC METALLOPROTEASE DOMAIN CONTAINING"/>
    <property type="match status" value="1"/>
</dbReference>